<dbReference type="Proteomes" id="UP000609726">
    <property type="component" value="Unassembled WGS sequence"/>
</dbReference>
<organism evidence="2 3">
    <name type="scientific">Massilia mucilaginosa</name>
    <dbReference type="NCBI Taxonomy" id="2609282"/>
    <lineage>
        <taxon>Bacteria</taxon>
        <taxon>Pseudomonadati</taxon>
        <taxon>Pseudomonadota</taxon>
        <taxon>Betaproteobacteria</taxon>
        <taxon>Burkholderiales</taxon>
        <taxon>Oxalobacteraceae</taxon>
        <taxon>Telluria group</taxon>
        <taxon>Massilia</taxon>
    </lineage>
</organism>
<keyword evidence="3" id="KW-1185">Reference proteome</keyword>
<name>A0ABX0P336_9BURK</name>
<dbReference type="EMBL" id="WHJH01000091">
    <property type="protein sequence ID" value="NHZ93759.1"/>
    <property type="molecule type" value="Genomic_DNA"/>
</dbReference>
<evidence type="ECO:0000313" key="3">
    <source>
        <dbReference type="Proteomes" id="UP000609726"/>
    </source>
</evidence>
<proteinExistence type="predicted"/>
<evidence type="ECO:0000256" key="1">
    <source>
        <dbReference type="SAM" id="SignalP"/>
    </source>
</evidence>
<evidence type="ECO:0000313" key="2">
    <source>
        <dbReference type="EMBL" id="NHZ93759.1"/>
    </source>
</evidence>
<protein>
    <submittedName>
        <fullName evidence="2">Uncharacterized protein</fullName>
    </submittedName>
</protein>
<feature type="chain" id="PRO_5046678405" evidence="1">
    <location>
        <begin position="26"/>
        <end position="183"/>
    </location>
</feature>
<accession>A0ABX0P336</accession>
<sequence length="183" mass="20437">MHIGKMKLRAWLGALSLVLMTGAQAQVQDPGTAMQGKYTLVSSTTTPDSAWKFTKARLKISRLDKRHIQIAMACDWWDAPTAQCDAWWAVQVRDGRLYLQDFNTEKTKLHFDPSAHTITITSGTVSNVGSVRTDVFELDPTPEFDKALIRRMKRAHWVGRETWSPATGIKLAFPHAISVGAAK</sequence>
<gene>
    <name evidence="2" type="ORF">F2P45_32880</name>
</gene>
<comment type="caution">
    <text evidence="2">The sequence shown here is derived from an EMBL/GenBank/DDBJ whole genome shotgun (WGS) entry which is preliminary data.</text>
</comment>
<keyword evidence="1" id="KW-0732">Signal</keyword>
<reference evidence="2 3" key="1">
    <citation type="submission" date="2019-10" db="EMBL/GenBank/DDBJ databases">
        <title>Taxonomy of Antarctic Massilia spp.: description of Massilia rubra sp. nov., Massilia aquatica sp. nov., Massilia mucilaginosa sp. nov., Massilia frigida sp. nov. isolated from streams, lakes and regoliths.</title>
        <authorList>
            <person name="Holochova P."/>
            <person name="Sedlacek I."/>
            <person name="Kralova S."/>
            <person name="Maslanova I."/>
            <person name="Busse H.-J."/>
            <person name="Stankova E."/>
            <person name="Vrbovska V."/>
            <person name="Kovarovic V."/>
            <person name="Bartak M."/>
            <person name="Svec P."/>
            <person name="Pantucek R."/>
        </authorList>
    </citation>
    <scope>NUCLEOTIDE SEQUENCE [LARGE SCALE GENOMIC DNA]</scope>
    <source>
        <strain evidence="2 3">CCM 8733</strain>
    </source>
</reference>
<feature type="signal peptide" evidence="1">
    <location>
        <begin position="1"/>
        <end position="25"/>
    </location>
</feature>